<dbReference type="Pfam" id="PF13477">
    <property type="entry name" value="Glyco_trans_4_2"/>
    <property type="match status" value="1"/>
</dbReference>
<evidence type="ECO:0000259" key="2">
    <source>
        <dbReference type="Pfam" id="PF13477"/>
    </source>
</evidence>
<comment type="caution">
    <text evidence="3">The sequence shown here is derived from an EMBL/GenBank/DDBJ whole genome shotgun (WGS) entry which is preliminary data.</text>
</comment>
<dbReference type="Pfam" id="PF00534">
    <property type="entry name" value="Glycos_transf_1"/>
    <property type="match status" value="1"/>
</dbReference>
<reference evidence="3 4" key="1">
    <citation type="submission" date="2015-11" db="EMBL/GenBank/DDBJ databases">
        <authorList>
            <consortium name="Pathogen Informatics"/>
        </authorList>
    </citation>
    <scope>NUCLEOTIDE SEQUENCE [LARGE SCALE GENOMIC DNA]</scope>
    <source>
        <strain evidence="3 4">006A-0059</strain>
    </source>
</reference>
<keyword evidence="3" id="KW-0808">Transferase</keyword>
<dbReference type="AlphaFoldDB" id="A0A0S4S2Q4"/>
<dbReference type="PANTHER" id="PTHR12526:SF638">
    <property type="entry name" value="SPORE COAT PROTEIN SA"/>
    <property type="match status" value="1"/>
</dbReference>
<proteinExistence type="predicted"/>
<organism evidence="3 4">
    <name type="scientific">Campylobacter hyointestinalis subsp. hyointestinalis</name>
    <dbReference type="NCBI Taxonomy" id="91352"/>
    <lineage>
        <taxon>Bacteria</taxon>
        <taxon>Pseudomonadati</taxon>
        <taxon>Campylobacterota</taxon>
        <taxon>Epsilonproteobacteria</taxon>
        <taxon>Campylobacterales</taxon>
        <taxon>Campylobacteraceae</taxon>
        <taxon>Campylobacter</taxon>
    </lineage>
</organism>
<accession>A0A0S4S2Q4</accession>
<dbReference type="InterPro" id="IPR028098">
    <property type="entry name" value="Glyco_trans_4-like_N"/>
</dbReference>
<feature type="domain" description="Glycosyltransferase subfamily 4-like N-terminal" evidence="2">
    <location>
        <begin position="6"/>
        <end position="143"/>
    </location>
</feature>
<dbReference type="Gene3D" id="3.40.50.2000">
    <property type="entry name" value="Glycogen Phosphorylase B"/>
    <property type="match status" value="2"/>
</dbReference>
<sequence length="371" mass="41809">MARIGFLSHSDMSVYYFRSPIMRALKARGHDVFAIIPDGVYTSKVQSEFETAIYEIDKASLNPMRAYKDTNDLTKVLRSLNLDMLQTGAHKSNVFGSWAAKKAGIKTVINLVEGLGSFYIHNDIKTLIVRKVIELLYKRAFKISDACIFVNDSDPDYMIKKGLIDKSKVRRIKSVGVNASEFDPNLVEPFKLSDKKVVLMVGRALWDKGIREFYEAADILSHRKDCEFVFVGDGYLGNPSSAGEQFLKNKNVKWLKWSDNVKEILKGSYVYVLPSYKEGFPRTVLEAMSMGLPSVVSNCSGNIEAVTNGINGLVCNARDPHSLAKNIEILLNDEELASNMGKSARELVLRQYDEPIIVEKYLEVYKEFIDV</sequence>
<evidence type="ECO:0000259" key="1">
    <source>
        <dbReference type="Pfam" id="PF00534"/>
    </source>
</evidence>
<dbReference type="Proteomes" id="UP000052237">
    <property type="component" value="Unassembled WGS sequence"/>
</dbReference>
<dbReference type="EC" id="2.4.-.-" evidence="3"/>
<dbReference type="InterPro" id="IPR001296">
    <property type="entry name" value="Glyco_trans_1"/>
</dbReference>
<dbReference type="PANTHER" id="PTHR12526">
    <property type="entry name" value="GLYCOSYLTRANSFERASE"/>
    <property type="match status" value="1"/>
</dbReference>
<dbReference type="CDD" id="cd03808">
    <property type="entry name" value="GT4_CapM-like"/>
    <property type="match status" value="1"/>
</dbReference>
<protein>
    <submittedName>
        <fullName evidence="3">Galactosyltransferase</fullName>
        <ecNumber evidence="3">2.4.-.-</ecNumber>
    </submittedName>
</protein>
<gene>
    <name evidence="3" type="primary">cotSA_2</name>
    <name evidence="3" type="ORF">ERS686654_01488</name>
</gene>
<dbReference type="SUPFAM" id="SSF53756">
    <property type="entry name" value="UDP-Glycosyltransferase/glycogen phosphorylase"/>
    <property type="match status" value="1"/>
</dbReference>
<keyword evidence="4" id="KW-1185">Reference proteome</keyword>
<dbReference type="EMBL" id="FAVB01000003">
    <property type="protein sequence ID" value="CUU84088.1"/>
    <property type="molecule type" value="Genomic_DNA"/>
</dbReference>
<name>A0A0S4S2Q4_CAMHY</name>
<dbReference type="RefSeq" id="WP_059425940.1">
    <property type="nucleotide sequence ID" value="NZ_FAUT01000001.1"/>
</dbReference>
<evidence type="ECO:0000313" key="3">
    <source>
        <dbReference type="EMBL" id="CUU84088.1"/>
    </source>
</evidence>
<evidence type="ECO:0000313" key="4">
    <source>
        <dbReference type="Proteomes" id="UP000052237"/>
    </source>
</evidence>
<feature type="domain" description="Glycosyl transferase family 1" evidence="1">
    <location>
        <begin position="192"/>
        <end position="346"/>
    </location>
</feature>
<keyword evidence="3" id="KW-0328">Glycosyltransferase</keyword>
<dbReference type="GO" id="GO:0016757">
    <property type="term" value="F:glycosyltransferase activity"/>
    <property type="evidence" value="ECO:0007669"/>
    <property type="project" value="UniProtKB-KW"/>
</dbReference>